<feature type="region of interest" description="Disordered" evidence="8">
    <location>
        <begin position="268"/>
        <end position="298"/>
    </location>
</feature>
<comment type="subcellular location">
    <subcellularLocation>
        <location evidence="1">Nucleus</location>
        <location evidence="1">Nuclear pore complex</location>
    </subcellularLocation>
</comment>
<proteinExistence type="predicted"/>
<evidence type="ECO:0000256" key="2">
    <source>
        <dbReference type="ARBA" id="ARBA00022448"/>
    </source>
</evidence>
<dbReference type="InterPro" id="IPR024882">
    <property type="entry name" value="NUP58/p45/49"/>
</dbReference>
<evidence type="ECO:0000256" key="6">
    <source>
        <dbReference type="ARBA" id="ARBA00023132"/>
    </source>
</evidence>
<keyword evidence="9" id="KW-1185">Reference proteome</keyword>
<dbReference type="Gene3D" id="6.10.140.1350">
    <property type="match status" value="1"/>
</dbReference>
<dbReference type="GO" id="GO:0015031">
    <property type="term" value="P:protein transport"/>
    <property type="evidence" value="ECO:0007669"/>
    <property type="project" value="UniProtKB-KW"/>
</dbReference>
<dbReference type="AlphaFoldDB" id="A0AAJ7UAS0"/>
<organism evidence="9 10">
    <name type="scientific">Petromyzon marinus</name>
    <name type="common">Sea lamprey</name>
    <dbReference type="NCBI Taxonomy" id="7757"/>
    <lineage>
        <taxon>Eukaryota</taxon>
        <taxon>Metazoa</taxon>
        <taxon>Chordata</taxon>
        <taxon>Craniata</taxon>
        <taxon>Vertebrata</taxon>
        <taxon>Cyclostomata</taxon>
        <taxon>Hyperoartia</taxon>
        <taxon>Petromyzontiformes</taxon>
        <taxon>Petromyzontidae</taxon>
        <taxon>Petromyzon</taxon>
    </lineage>
</organism>
<evidence type="ECO:0000256" key="1">
    <source>
        <dbReference type="ARBA" id="ARBA00004567"/>
    </source>
</evidence>
<dbReference type="CTD" id="9818"/>
<evidence type="ECO:0000313" key="9">
    <source>
        <dbReference type="Proteomes" id="UP001318040"/>
    </source>
</evidence>
<protein>
    <submittedName>
        <fullName evidence="10">Nucleoporin p58/p45 isoform X1</fullName>
    </submittedName>
</protein>
<dbReference type="PANTHER" id="PTHR13437">
    <property type="entry name" value="NUCLEOPORIN P58/P45 NUCLEOPORIN-LIKE PROTEIN 1"/>
    <property type="match status" value="1"/>
</dbReference>
<dbReference type="RefSeq" id="XP_032833008.1">
    <property type="nucleotide sequence ID" value="XM_032977117.1"/>
</dbReference>
<dbReference type="GO" id="GO:0005643">
    <property type="term" value="C:nuclear pore"/>
    <property type="evidence" value="ECO:0007669"/>
    <property type="project" value="UniProtKB-SubCell"/>
</dbReference>
<keyword evidence="4" id="KW-0653">Protein transport</keyword>
<dbReference type="PANTHER" id="PTHR13437:SF2">
    <property type="entry name" value="NUCLEOPORIN P58_P45"/>
    <property type="match status" value="1"/>
</dbReference>
<dbReference type="Proteomes" id="UP001318040">
    <property type="component" value="Chromosome 61"/>
</dbReference>
<dbReference type="KEGG" id="pmrn:116955791"/>
<evidence type="ECO:0000256" key="7">
    <source>
        <dbReference type="ARBA" id="ARBA00023242"/>
    </source>
</evidence>
<gene>
    <name evidence="10" type="primary">NUP58</name>
</gene>
<dbReference type="GO" id="GO:0051028">
    <property type="term" value="P:mRNA transport"/>
    <property type="evidence" value="ECO:0007669"/>
    <property type="project" value="UniProtKB-KW"/>
</dbReference>
<keyword evidence="3" id="KW-0509">mRNA transport</keyword>
<dbReference type="GO" id="GO:0017056">
    <property type="term" value="F:structural constituent of nuclear pore"/>
    <property type="evidence" value="ECO:0007669"/>
    <property type="project" value="InterPro"/>
</dbReference>
<accession>A0AAJ7UAS0</accession>
<keyword evidence="2" id="KW-0813">Transport</keyword>
<evidence type="ECO:0000256" key="4">
    <source>
        <dbReference type="ARBA" id="ARBA00022927"/>
    </source>
</evidence>
<sequence length="673" mass="66051">MATGTSGFSFGGAASTTGFAFGATGGGGTTTAPAGFNFGGPATTGAATTSVAPTASLFGTTGTLGLGRPAGSATLFAMPMTSSSSMGGLSQGTFTATTSAPTTGLLGASGGLSLNLGGTTAATTAAAGGLRLGGNMFSSAVGGSLFAGTSTASTGTGLNLGGTAAGQGMLGLGGGGATMGLGGTGLGLGGTATGLGGTATGLGGTATGLGGIGTGLGGVGSGLVGVTGTGLGGIGSGLGGIGAGLGGMGTALGGMAAAGTNVPVSKGLGGVDFTSSSDKKDDRLSAGGGPGDSKTLKSQVLPPEICKDVENFQKFVKDQRQVQEEIGRSSSKVMLRVQEETKALRQMLSLVAAGLQRSTLAVDKLRAEAAQELKNVEIAVRTRETPDGLQHENTAPTEYFRRLAEQFEVQMQLYRRQIEEMENHITSQATSAHMTPQDLSLAMQRLYETFIALAAHLQTVHETVKRQKEQYLSFRKTYHGDDTDVFEAHRTASKRVRDGLVPGPGLTTGPAPFGSLPNAAAVAMAATLTQQQQQQQHQHLGTAAAAAAAGFYRSQGSLGLGIAPSLGTGLSGGLASSLGGSTFGGGSGFSSGSSFNSGFSFGAANKPSGSLSAGFAGTAGGSSTSGFSFSNPGLNPSAGLTFGVSSTPGLGLANVSQPLQLKKPPPGNKRGKK</sequence>
<name>A0AAJ7UAS0_PETMA</name>
<evidence type="ECO:0000313" key="10">
    <source>
        <dbReference type="RefSeq" id="XP_032833008.1"/>
    </source>
</evidence>
<dbReference type="GeneID" id="116955791"/>
<evidence type="ECO:0000256" key="3">
    <source>
        <dbReference type="ARBA" id="ARBA00022816"/>
    </source>
</evidence>
<keyword evidence="6" id="KW-0906">Nuclear pore complex</keyword>
<evidence type="ECO:0000256" key="5">
    <source>
        <dbReference type="ARBA" id="ARBA00023010"/>
    </source>
</evidence>
<dbReference type="Pfam" id="PF15967">
    <property type="entry name" value="Nucleoporin_FG2"/>
    <property type="match status" value="1"/>
</dbReference>
<keyword evidence="5" id="KW-0811">Translocation</keyword>
<evidence type="ECO:0000256" key="8">
    <source>
        <dbReference type="SAM" id="MobiDB-lite"/>
    </source>
</evidence>
<dbReference type="GO" id="GO:0008139">
    <property type="term" value="F:nuclear localization sequence binding"/>
    <property type="evidence" value="ECO:0007669"/>
    <property type="project" value="InterPro"/>
</dbReference>
<feature type="region of interest" description="Disordered" evidence="8">
    <location>
        <begin position="653"/>
        <end position="673"/>
    </location>
</feature>
<keyword evidence="7" id="KW-0539">Nucleus</keyword>
<reference evidence="10" key="1">
    <citation type="submission" date="2025-08" db="UniProtKB">
        <authorList>
            <consortium name="RefSeq"/>
        </authorList>
    </citation>
    <scope>IDENTIFICATION</scope>
    <source>
        <tissue evidence="10">Sperm</tissue>
    </source>
</reference>